<proteinExistence type="predicted"/>
<protein>
    <submittedName>
        <fullName evidence="1">Hypothetical gene supported by BX648695</fullName>
    </submittedName>
</protein>
<dbReference type="EMBL" id="CH236947">
    <property type="protein sequence ID" value="EAL24323.1"/>
    <property type="molecule type" value="Genomic_DNA"/>
</dbReference>
<accession>A4D0Y4</accession>
<sequence>MRAGSLGIVACSPPAVDQLRNGSHTDGAWRFGEILTGCDVNGSAGPRYPLYQTVYPGAEKSCLHCYSYRFRNEHVTNSGQREAMEIRETLFLKASVTQESMKHS</sequence>
<reference evidence="1" key="1">
    <citation type="journal article" date="2003" name="Science">
        <title>Human chromosome 7: DNA sequence and biology.</title>
        <authorList>
            <person name="Scherer S.W."/>
            <person name="Cheung J."/>
            <person name="MacDonald J.R."/>
            <person name="Osborne L.R."/>
            <person name="Nakabayashi K."/>
            <person name="Herbrick J.A."/>
            <person name="Carson A.R."/>
            <person name="Parker-Katiraee L."/>
            <person name="Skaug J."/>
            <person name="Khaja R."/>
            <person name="Zhang J."/>
            <person name="Hudek A.K."/>
            <person name="Li M."/>
            <person name="Haddad M."/>
            <person name="Duggan G.E."/>
            <person name="Fernandez B.A."/>
            <person name="Kanematsu E."/>
            <person name="Gentles S."/>
            <person name="Christopoulos C.C."/>
            <person name="Choufani S."/>
            <person name="Kwasnicka D."/>
            <person name="Zheng X.H."/>
            <person name="Lai Z."/>
            <person name="Nusskern D."/>
            <person name="Zhang Q."/>
            <person name="Gu Z."/>
            <person name="Lu F."/>
            <person name="Zeesman S."/>
            <person name="Nowaczyk M.J."/>
            <person name="Teshima I."/>
            <person name="Chitayat D."/>
            <person name="Shuman C."/>
            <person name="Weksberg R."/>
            <person name="Zackai E.H."/>
            <person name="Grebe T.A."/>
            <person name="Cox S.R."/>
            <person name="Kirkpatrick S.J."/>
            <person name="Rahman N."/>
            <person name="Friedman J.M."/>
            <person name="Heng H.H."/>
            <person name="Pelicci P.G."/>
            <person name="Lo-Coco F."/>
            <person name="Belloni E."/>
            <person name="Shaffer L.G."/>
            <person name="Pober B."/>
            <person name="Morton C.C."/>
            <person name="Gusella J.F."/>
            <person name="Bruns G.A."/>
            <person name="Korf B.R."/>
            <person name="Quade B.J."/>
            <person name="Ligon A.H."/>
            <person name="Ferguson H."/>
            <person name="Higgins A.W."/>
            <person name="Leach N.T."/>
            <person name="Herrick S.R."/>
            <person name="Lemyre E."/>
            <person name="Farra C.G."/>
            <person name="Kim H.G."/>
            <person name="Summers A.M."/>
            <person name="Gripp K.W."/>
            <person name="Roberts W."/>
            <person name="Szatmari P."/>
            <person name="Winsor E.J."/>
            <person name="Grzeschik K.H."/>
            <person name="Teebi A."/>
            <person name="Minassian B.A."/>
            <person name="Kere J."/>
            <person name="Armengol L."/>
            <person name="Pujana M.A."/>
            <person name="Estivill X."/>
            <person name="Wilson M.D."/>
            <person name="Koop B.F."/>
            <person name="Tosi S."/>
            <person name="Moore G.E."/>
            <person name="Boright A.P."/>
            <person name="Zlotorynski E."/>
            <person name="Kerem B."/>
            <person name="Kroisel P.M."/>
            <person name="Petek E."/>
            <person name="Oscier D.G."/>
            <person name="Mould S.J."/>
            <person name="Dohner H."/>
            <person name="Dohner K."/>
            <person name="Rommens J.M."/>
            <person name="Vincent J.B."/>
            <person name="Venter J.C."/>
            <person name="Li P.W."/>
            <person name="Mural R.J."/>
            <person name="Adams M.D."/>
            <person name="Tsui L.C."/>
        </authorList>
    </citation>
    <scope>NUCLEOTIDE SEQUENCE [LARGE SCALE GENOMIC DNA]</scope>
</reference>
<evidence type="ECO:0000313" key="1">
    <source>
        <dbReference type="EMBL" id="EAL24323.1"/>
    </source>
</evidence>
<dbReference type="AlphaFoldDB" id="A4D0Y4"/>
<organism evidence="1">
    <name type="scientific">Homo sapiens</name>
    <name type="common">Human</name>
    <dbReference type="NCBI Taxonomy" id="9606"/>
    <lineage>
        <taxon>Eukaryota</taxon>
        <taxon>Metazoa</taxon>
        <taxon>Chordata</taxon>
        <taxon>Craniata</taxon>
        <taxon>Vertebrata</taxon>
        <taxon>Euteleostomi</taxon>
        <taxon>Mammalia</taxon>
        <taxon>Eutheria</taxon>
        <taxon>Euarchontoglires</taxon>
        <taxon>Primates</taxon>
        <taxon>Haplorrhini</taxon>
        <taxon>Catarrhini</taxon>
        <taxon>Hominidae</taxon>
        <taxon>Homo</taxon>
    </lineage>
</organism>
<gene>
    <name evidence="1" type="primary">LOC401398</name>
    <name evidence="1" type="ORF">tcag7.1229</name>
</gene>
<reference evidence="1" key="2">
    <citation type="submission" date="2004-06" db="EMBL/GenBank/DDBJ databases">
        <authorList>
            <person name="Scherer S.W."/>
            <person name="Cheung J."/>
            <person name="MacDonald J.R."/>
            <person name="Osborne L.R."/>
            <person name="Nakabayashi K."/>
            <person name="Herbrick J.-A."/>
            <person name="Carson A.R."/>
            <person name="Parker-Katiraee L."/>
            <person name="Skaug J."/>
            <person name="Khaja R."/>
            <person name="Zhang J."/>
            <person name="Hudek A.K."/>
            <person name="Li M."/>
            <person name="Haddad M."/>
            <person name="Duggan G.E."/>
            <person name="Fernandez B.A."/>
            <person name="Kanematsu E."/>
            <person name="Gentles S."/>
            <person name="Christopoulos C.C."/>
            <person name="Choufani S."/>
            <person name="Kwasnicka D."/>
            <person name="Zheng X.H."/>
            <person name="Nusskern D."/>
            <person name="Zhang Q."/>
            <person name="Gu Z."/>
            <person name="Lu F."/>
            <person name="Zeesman S."/>
            <person name="Teshima I."/>
            <person name="Chitayat D."/>
            <person name="Shuman C."/>
            <person name="Weksberg R."/>
            <person name="Zackai E.H."/>
            <person name="Grebe T.A."/>
            <person name="Cox S.R."/>
            <person name="Kirkpatrick S.J."/>
            <person name="Rahman N."/>
            <person name="Friedman J.M."/>
            <person name="Heng H.H.Q."/>
            <person name="Pelicci P."/>
            <person name="Lococo F."/>
            <person name="Belloni E."/>
            <person name="Shaffer L.G."/>
            <person name="Morton C.C."/>
            <person name="Pober B."/>
            <person name="Gusella J."/>
            <person name="Bruns G."/>
            <person name="Korf B.R."/>
            <person name="Quade B.J."/>
            <person name="Ligon A.H."/>
            <person name="Ferguson H."/>
            <person name="Higgins A.W."/>
            <person name="Leach N.T."/>
            <person name="Herrick S.R."/>
            <person name="Lemyre E."/>
            <person name="Farra C.G."/>
            <person name="Kim H.-G."/>
            <person name="Summers A.M."/>
            <person name="Gripp K.W."/>
            <person name="Roberts W."/>
            <person name="Szatmari P."/>
            <person name="Winsor E.J.T."/>
            <person name="Grzeschik K.-H."/>
            <person name="Teebi A."/>
            <person name="Minassian B.A."/>
            <person name="Kere J."/>
            <person name="Armengol L."/>
            <person name="Pujana M.Angel."/>
            <person name="Estivill X."/>
            <person name="Wilson M.D."/>
            <person name="Koop B.F."/>
            <person name="Tosi S."/>
            <person name="Moore G.E."/>
            <person name="Boright A.P."/>
            <person name="Zlotorynski E."/>
            <person name="Kerem B."/>
            <person name="Kroisel P.M."/>
            <person name="Petek E."/>
            <person name="Oscier D.G."/>
            <person name="Mould S.J."/>
            <person name="Doehner H."/>
            <person name="Doehner K."/>
            <person name="Rommens J.M."/>
            <person name="Vincent J.B."/>
            <person name="Venter J.C."/>
            <person name="Li P.W."/>
            <person name="Mural R.J."/>
            <person name="Adams M.D."/>
            <person name="Tsui L.-C."/>
        </authorList>
    </citation>
    <scope>NUCLEOTIDE SEQUENCE</scope>
</reference>
<name>A4D0Y4_HUMAN</name>